<dbReference type="Proteomes" id="UP000184073">
    <property type="component" value="Unassembled WGS sequence"/>
</dbReference>
<dbReference type="GO" id="GO:0030422">
    <property type="term" value="P:siRNA processing"/>
    <property type="evidence" value="ECO:0007669"/>
    <property type="project" value="TreeGrafter"/>
</dbReference>
<evidence type="ECO:0000313" key="4">
    <source>
        <dbReference type="EMBL" id="OJJ03185.1"/>
    </source>
</evidence>
<proteinExistence type="inferred from homology"/>
<organism evidence="4 5">
    <name type="scientific">Aspergillus versicolor CBS 583.65</name>
    <dbReference type="NCBI Taxonomy" id="1036611"/>
    <lineage>
        <taxon>Eukaryota</taxon>
        <taxon>Fungi</taxon>
        <taxon>Dikarya</taxon>
        <taxon>Ascomycota</taxon>
        <taxon>Pezizomycotina</taxon>
        <taxon>Eurotiomycetes</taxon>
        <taxon>Eurotiomycetidae</taxon>
        <taxon>Eurotiales</taxon>
        <taxon>Aspergillaceae</taxon>
        <taxon>Aspergillus</taxon>
        <taxon>Aspergillus subgen. Nidulantes</taxon>
    </lineage>
</organism>
<comment type="catalytic activity">
    <reaction evidence="1">
        <text>RNA(n) + a ribonucleoside 5'-triphosphate = RNA(n+1) + diphosphate</text>
        <dbReference type="Rhea" id="RHEA:21248"/>
        <dbReference type="Rhea" id="RHEA-COMP:14527"/>
        <dbReference type="Rhea" id="RHEA-COMP:17342"/>
        <dbReference type="ChEBI" id="CHEBI:33019"/>
        <dbReference type="ChEBI" id="CHEBI:61557"/>
        <dbReference type="ChEBI" id="CHEBI:140395"/>
        <dbReference type="EC" id="2.7.7.48"/>
    </reaction>
</comment>
<dbReference type="Pfam" id="PF25358">
    <property type="entry name" value="PH_fung_RdRP"/>
    <property type="match status" value="1"/>
</dbReference>
<dbReference type="PANTHER" id="PTHR23079">
    <property type="entry name" value="RNA-DEPENDENT RNA POLYMERASE"/>
    <property type="match status" value="1"/>
</dbReference>
<evidence type="ECO:0000313" key="5">
    <source>
        <dbReference type="Proteomes" id="UP000184073"/>
    </source>
</evidence>
<accession>A0A1L9PP47</accession>
<keyword evidence="1" id="KW-0548">Nucleotidyltransferase</keyword>
<protein>
    <recommendedName>
        <fullName evidence="1">RNA-dependent RNA polymerase</fullName>
        <ecNumber evidence="1">2.7.7.48</ecNumber>
    </recommendedName>
</protein>
<dbReference type="InterPro" id="IPR007855">
    <property type="entry name" value="RDRP"/>
</dbReference>
<dbReference type="OrthoDB" id="6513042at2759"/>
<dbReference type="InterPro" id="IPR057503">
    <property type="entry name" value="PH_RdRP"/>
</dbReference>
<dbReference type="GO" id="GO:0031380">
    <property type="term" value="C:nuclear RNA-directed RNA polymerase complex"/>
    <property type="evidence" value="ECO:0007669"/>
    <property type="project" value="TreeGrafter"/>
</dbReference>
<feature type="domain" description="RDRP core" evidence="2">
    <location>
        <begin position="393"/>
        <end position="989"/>
    </location>
</feature>
<dbReference type="Pfam" id="PF05183">
    <property type="entry name" value="RdRP"/>
    <property type="match status" value="1"/>
</dbReference>
<keyword evidence="1" id="KW-0694">RNA-binding</keyword>
<gene>
    <name evidence="4" type="ORF">ASPVEDRAFT_194618</name>
</gene>
<reference evidence="5" key="1">
    <citation type="journal article" date="2017" name="Genome Biol.">
        <title>Comparative genomics reveals high biological diversity and specific adaptations in the industrially and medically important fungal genus Aspergillus.</title>
        <authorList>
            <person name="de Vries R.P."/>
            <person name="Riley R."/>
            <person name="Wiebenga A."/>
            <person name="Aguilar-Osorio G."/>
            <person name="Amillis S."/>
            <person name="Uchima C.A."/>
            <person name="Anderluh G."/>
            <person name="Asadollahi M."/>
            <person name="Askin M."/>
            <person name="Barry K."/>
            <person name="Battaglia E."/>
            <person name="Bayram O."/>
            <person name="Benocci T."/>
            <person name="Braus-Stromeyer S.A."/>
            <person name="Caldana C."/>
            <person name="Canovas D."/>
            <person name="Cerqueira G.C."/>
            <person name="Chen F."/>
            <person name="Chen W."/>
            <person name="Choi C."/>
            <person name="Clum A."/>
            <person name="Dos Santos R.A."/>
            <person name="Damasio A.R."/>
            <person name="Diallinas G."/>
            <person name="Emri T."/>
            <person name="Fekete E."/>
            <person name="Flipphi M."/>
            <person name="Freyberg S."/>
            <person name="Gallo A."/>
            <person name="Gournas C."/>
            <person name="Habgood R."/>
            <person name="Hainaut M."/>
            <person name="Harispe M.L."/>
            <person name="Henrissat B."/>
            <person name="Hilden K.S."/>
            <person name="Hope R."/>
            <person name="Hossain A."/>
            <person name="Karabika E."/>
            <person name="Karaffa L."/>
            <person name="Karanyi Z."/>
            <person name="Krasevec N."/>
            <person name="Kuo A."/>
            <person name="Kusch H."/>
            <person name="LaButti K."/>
            <person name="Lagendijk E.L."/>
            <person name="Lapidus A."/>
            <person name="Levasseur A."/>
            <person name="Lindquist E."/>
            <person name="Lipzen A."/>
            <person name="Logrieco A.F."/>
            <person name="MacCabe A."/>
            <person name="Maekelae M.R."/>
            <person name="Malavazi I."/>
            <person name="Melin P."/>
            <person name="Meyer V."/>
            <person name="Mielnichuk N."/>
            <person name="Miskei M."/>
            <person name="Molnar A.P."/>
            <person name="Mule G."/>
            <person name="Ngan C.Y."/>
            <person name="Orejas M."/>
            <person name="Orosz E."/>
            <person name="Ouedraogo J.P."/>
            <person name="Overkamp K.M."/>
            <person name="Park H.-S."/>
            <person name="Perrone G."/>
            <person name="Piumi F."/>
            <person name="Punt P.J."/>
            <person name="Ram A.F."/>
            <person name="Ramon A."/>
            <person name="Rauscher S."/>
            <person name="Record E."/>
            <person name="Riano-Pachon D.M."/>
            <person name="Robert V."/>
            <person name="Roehrig J."/>
            <person name="Ruller R."/>
            <person name="Salamov A."/>
            <person name="Salih N.S."/>
            <person name="Samson R.A."/>
            <person name="Sandor E."/>
            <person name="Sanguinetti M."/>
            <person name="Schuetze T."/>
            <person name="Sepcic K."/>
            <person name="Shelest E."/>
            <person name="Sherlock G."/>
            <person name="Sophianopoulou V."/>
            <person name="Squina F.M."/>
            <person name="Sun H."/>
            <person name="Susca A."/>
            <person name="Todd R.B."/>
            <person name="Tsang A."/>
            <person name="Unkles S.E."/>
            <person name="van de Wiele N."/>
            <person name="van Rossen-Uffink D."/>
            <person name="Oliveira J.V."/>
            <person name="Vesth T.C."/>
            <person name="Visser J."/>
            <person name="Yu J.-H."/>
            <person name="Zhou M."/>
            <person name="Andersen M.R."/>
            <person name="Archer D.B."/>
            <person name="Baker S.E."/>
            <person name="Benoit I."/>
            <person name="Brakhage A.A."/>
            <person name="Braus G.H."/>
            <person name="Fischer R."/>
            <person name="Frisvad J.C."/>
            <person name="Goldman G.H."/>
            <person name="Houbraken J."/>
            <person name="Oakley B."/>
            <person name="Pocsi I."/>
            <person name="Scazzocchio C."/>
            <person name="Seiboth B."/>
            <person name="vanKuyk P.A."/>
            <person name="Wortman J."/>
            <person name="Dyer P.S."/>
            <person name="Grigoriev I.V."/>
        </authorList>
    </citation>
    <scope>NUCLEOTIDE SEQUENCE [LARGE SCALE GENOMIC DNA]</scope>
    <source>
        <strain evidence="5">CBS 583.65</strain>
    </source>
</reference>
<keyword evidence="1" id="KW-0696">RNA-directed RNA polymerase</keyword>
<evidence type="ECO:0000259" key="2">
    <source>
        <dbReference type="Pfam" id="PF05183"/>
    </source>
</evidence>
<dbReference type="STRING" id="1036611.A0A1L9PP47"/>
<sequence length="1221" mass="138868">MEVFLHNIPPDLSKDGLKGQLAPFVRALAILDWSCEKPRKKRFGHIVFLNQVDGKRFLTSHGEEYLEGYTRPRSRLKLLGFHVFCKQSNRDPDVYTLRHLAHEAQERVKPTRIIEEQGSSISFAMTMVSCGYTGFDCDEFEFVSEVEWPLKSGSVAFKRRNIIVEFGDGRIIRIPLNTVFEVVWSTSGSKILVTTTDVPSFFRREGDSYVRLPSLGDAHSRIVGQYLVYEFRVAPSDFQSKMIQLTEWDLGLIRYKYRSLVHYEITLTTLMVFLKDHHTHGGVLPFCVLFQLQALACNAYLPPHIVVGLAIKLEAIFKARKQAGQRPISVNSLKRLFTLIGWPSPFGNAAEFAVNGLLEMIIDSEQELRYGVIQADSLFRPSPHMAYIHKVMVTSSRITLHGPEAEPLNRILRRFPNHHEYFIRVQFCDESGQDIHFSPRVNNKEIFARFKGVFQNGIQIAGRTYTFLGFSHSSLRSHSAWFSAPFVDDNDNLQTYFTIIKAIGTFSNITSPARCAARIGQAFSDTPFAVDLKQHKVSVYLMPDVEIESRVFSDGVGTISKDAATAIHTVLPLRKRLPTCFQIRMGGAKGMLSLDPSLKGCQIRVRPSMVKFDAEDKNNLEICDTGSKPIPLVLNRQIIKIMEDMGVSEDWFFKLQGLRIDQLRKATATTRNTANFIKSQGVGHCVRLYRLFLLFNRLKLDYKEIPFLRSIVEAVVLRELRLLKHKARIPVGKGITLFGIMDETGFLGENEVFVTYETHDGQFLHPPAQSRLLVTRSPALHIGDIQYPHHVLPPAGHPLREHKNCIIFSKKGTRDLPSQLSGGDLDGDLYNIIWDPEARPKWIYAPADYPRVPPKDIGRPVTREDMAEFFVDFMQTDKLGVIATKHMILADQMEVGALHSDCRKLAQLHSTAVDFSKTGVPVKLEEMPNVNRNRPDFLAPGPLACIHDKQDIQLEARYVHPYPDDEIDSAPVHMYYRSEKVLGKLYRAIDEHKIWKEEIHCTEAPNPATVWKTLINNLTKRCMDLGASVNWQHHFETARQLRAAYEDAMSTAMANFSEHPVHPITELEVFIGQILNSSGVQTQRQRERSIKLKDEFDRIASWIMDQMCLPGPRTGYAGEFDSLERCLACFYVAGEVDERQSGSGQKHKRRGWGGLESFRVLAACVLLTEVEAFERDYADNGNIPLSVPTTTRGYGYEDEEEAKRLDMERMLDSLRRVGLSF</sequence>
<dbReference type="RefSeq" id="XP_040668947.1">
    <property type="nucleotide sequence ID" value="XM_040809166.1"/>
</dbReference>
<feature type="domain" description="RdRP-like PH" evidence="3">
    <location>
        <begin position="122"/>
        <end position="246"/>
    </location>
</feature>
<dbReference type="InterPro" id="IPR057596">
    <property type="entry name" value="RDRP_core"/>
</dbReference>
<dbReference type="EMBL" id="KV878130">
    <property type="protein sequence ID" value="OJJ03185.1"/>
    <property type="molecule type" value="Genomic_DNA"/>
</dbReference>
<dbReference type="EC" id="2.7.7.48" evidence="1"/>
<keyword evidence="1" id="KW-0808">Transferase</keyword>
<evidence type="ECO:0000256" key="1">
    <source>
        <dbReference type="RuleBase" id="RU363098"/>
    </source>
</evidence>
<keyword evidence="5" id="KW-1185">Reference proteome</keyword>
<dbReference type="GO" id="GO:0003723">
    <property type="term" value="F:RNA binding"/>
    <property type="evidence" value="ECO:0007669"/>
    <property type="project" value="UniProtKB-KW"/>
</dbReference>
<dbReference type="VEuPathDB" id="FungiDB:ASPVEDRAFT_194618"/>
<evidence type="ECO:0000259" key="3">
    <source>
        <dbReference type="Pfam" id="PF25358"/>
    </source>
</evidence>
<dbReference type="PANTHER" id="PTHR23079:SF17">
    <property type="entry name" value="RNA-DEPENDENT RNA POLYMERASE"/>
    <property type="match status" value="1"/>
</dbReference>
<comment type="similarity">
    <text evidence="1">Belongs to the RdRP family.</text>
</comment>
<dbReference type="GeneID" id="63724677"/>
<dbReference type="GO" id="GO:0003968">
    <property type="term" value="F:RNA-directed RNA polymerase activity"/>
    <property type="evidence" value="ECO:0007669"/>
    <property type="project" value="UniProtKB-KW"/>
</dbReference>
<dbReference type="AlphaFoldDB" id="A0A1L9PP47"/>
<name>A0A1L9PP47_ASPVE</name>